<name>A0ABU7DVL8_9TELE</name>
<sequence>MLYGNSVPYSYFRSPSGQPMACTCIALYEVPRDLKALHTTFSHPPIHIHILTVVSYIVATAAQGETDRSEPSLKDLLQPDSRGADNLKAAPPGSCICNKGPEYGPFCFHFPNFS</sequence>
<accession>A0ABU7DVL8</accession>
<comment type="caution">
    <text evidence="2">The sequence shown here is derived from an EMBL/GenBank/DDBJ whole genome shotgun (WGS) entry which is preliminary data.</text>
</comment>
<protein>
    <submittedName>
        <fullName evidence="2">Uncharacterized protein</fullName>
    </submittedName>
</protein>
<evidence type="ECO:0000313" key="3">
    <source>
        <dbReference type="Proteomes" id="UP001352852"/>
    </source>
</evidence>
<evidence type="ECO:0000256" key="1">
    <source>
        <dbReference type="SAM" id="MobiDB-lite"/>
    </source>
</evidence>
<organism evidence="2 3">
    <name type="scientific">Characodon lateralis</name>
    <dbReference type="NCBI Taxonomy" id="208331"/>
    <lineage>
        <taxon>Eukaryota</taxon>
        <taxon>Metazoa</taxon>
        <taxon>Chordata</taxon>
        <taxon>Craniata</taxon>
        <taxon>Vertebrata</taxon>
        <taxon>Euteleostomi</taxon>
        <taxon>Actinopterygii</taxon>
        <taxon>Neopterygii</taxon>
        <taxon>Teleostei</taxon>
        <taxon>Neoteleostei</taxon>
        <taxon>Acanthomorphata</taxon>
        <taxon>Ovalentaria</taxon>
        <taxon>Atherinomorphae</taxon>
        <taxon>Cyprinodontiformes</taxon>
        <taxon>Goodeidae</taxon>
        <taxon>Characodon</taxon>
    </lineage>
</organism>
<keyword evidence="3" id="KW-1185">Reference proteome</keyword>
<feature type="region of interest" description="Disordered" evidence="1">
    <location>
        <begin position="63"/>
        <end position="86"/>
    </location>
</feature>
<dbReference type="Proteomes" id="UP001352852">
    <property type="component" value="Unassembled WGS sequence"/>
</dbReference>
<dbReference type="EMBL" id="JAHUTJ010037268">
    <property type="protein sequence ID" value="MED6279022.1"/>
    <property type="molecule type" value="Genomic_DNA"/>
</dbReference>
<gene>
    <name evidence="2" type="ORF">CHARACLAT_030217</name>
</gene>
<reference evidence="2 3" key="1">
    <citation type="submission" date="2021-06" db="EMBL/GenBank/DDBJ databases">
        <authorList>
            <person name="Palmer J.M."/>
        </authorList>
    </citation>
    <scope>NUCLEOTIDE SEQUENCE [LARGE SCALE GENOMIC DNA]</scope>
    <source>
        <strain evidence="2 3">CL_MEX2019</strain>
        <tissue evidence="2">Muscle</tissue>
    </source>
</reference>
<evidence type="ECO:0000313" key="2">
    <source>
        <dbReference type="EMBL" id="MED6279022.1"/>
    </source>
</evidence>
<proteinExistence type="predicted"/>